<name>A0A2S2QHH4_9HEMI</name>
<keyword evidence="1" id="KW-1133">Transmembrane helix</keyword>
<organism evidence="2">
    <name type="scientific">Sipha flava</name>
    <name type="common">yellow sugarcane aphid</name>
    <dbReference type="NCBI Taxonomy" id="143950"/>
    <lineage>
        <taxon>Eukaryota</taxon>
        <taxon>Metazoa</taxon>
        <taxon>Ecdysozoa</taxon>
        <taxon>Arthropoda</taxon>
        <taxon>Hexapoda</taxon>
        <taxon>Insecta</taxon>
        <taxon>Pterygota</taxon>
        <taxon>Neoptera</taxon>
        <taxon>Paraneoptera</taxon>
        <taxon>Hemiptera</taxon>
        <taxon>Sternorrhyncha</taxon>
        <taxon>Aphidomorpha</taxon>
        <taxon>Aphidoidea</taxon>
        <taxon>Aphididae</taxon>
        <taxon>Sipha</taxon>
    </lineage>
</organism>
<gene>
    <name evidence="2" type="ORF">g.99432</name>
</gene>
<keyword evidence="1" id="KW-0472">Membrane</keyword>
<keyword evidence="1" id="KW-0812">Transmembrane</keyword>
<sequence length="124" mass="14928">MCHDHTTADIPVPFIYTVKIGVNFFRIHFHRLRRNLGQEMFRRDLSGNRFFFEWIFLFGPWWIWSVPIPDYHAVFFFSNITVFFKLFGMRLVVQRKIIVILVVIVVATPYCVHGETSKCAFRYF</sequence>
<dbReference type="EMBL" id="GGMS01007985">
    <property type="protein sequence ID" value="MBY77188.1"/>
    <property type="molecule type" value="Transcribed_RNA"/>
</dbReference>
<protein>
    <submittedName>
        <fullName evidence="2">Uncharacterized protein</fullName>
    </submittedName>
</protein>
<evidence type="ECO:0000256" key="1">
    <source>
        <dbReference type="SAM" id="Phobius"/>
    </source>
</evidence>
<feature type="transmembrane region" description="Helical" evidence="1">
    <location>
        <begin position="50"/>
        <end position="67"/>
    </location>
</feature>
<evidence type="ECO:0000313" key="2">
    <source>
        <dbReference type="EMBL" id="MBY77188.1"/>
    </source>
</evidence>
<dbReference type="AlphaFoldDB" id="A0A2S2QHH4"/>
<accession>A0A2S2QHH4</accession>
<feature type="transmembrane region" description="Helical" evidence="1">
    <location>
        <begin position="12"/>
        <end position="29"/>
    </location>
</feature>
<proteinExistence type="predicted"/>
<reference evidence="2" key="1">
    <citation type="submission" date="2018-04" db="EMBL/GenBank/DDBJ databases">
        <title>Transcriptome assembly of Sipha flava.</title>
        <authorList>
            <person name="Scully E.D."/>
            <person name="Geib S.M."/>
            <person name="Palmer N.A."/>
            <person name="Koch K."/>
            <person name="Bradshaw J."/>
            <person name="Heng-Moss T."/>
            <person name="Sarath G."/>
        </authorList>
    </citation>
    <scope>NUCLEOTIDE SEQUENCE</scope>
</reference>